<evidence type="ECO:0000313" key="4">
    <source>
        <dbReference type="Proteomes" id="UP001364211"/>
    </source>
</evidence>
<protein>
    <submittedName>
        <fullName evidence="3">SDR family NAD(P)-dependent oxidoreductase</fullName>
    </submittedName>
</protein>
<dbReference type="Pfam" id="PF13561">
    <property type="entry name" value="adh_short_C2"/>
    <property type="match status" value="1"/>
</dbReference>
<evidence type="ECO:0000256" key="2">
    <source>
        <dbReference type="ARBA" id="ARBA00023002"/>
    </source>
</evidence>
<comment type="similarity">
    <text evidence="1">Belongs to the short-chain dehydrogenases/reductases (SDR) family.</text>
</comment>
<dbReference type="PRINTS" id="PR00081">
    <property type="entry name" value="GDHRDH"/>
</dbReference>
<dbReference type="InterPro" id="IPR036291">
    <property type="entry name" value="NAD(P)-bd_dom_sf"/>
</dbReference>
<organism evidence="3 4">
    <name type="scientific">Pseudonocardia spirodelae</name>
    <dbReference type="NCBI Taxonomy" id="3133431"/>
    <lineage>
        <taxon>Bacteria</taxon>
        <taxon>Bacillati</taxon>
        <taxon>Actinomycetota</taxon>
        <taxon>Actinomycetes</taxon>
        <taxon>Pseudonocardiales</taxon>
        <taxon>Pseudonocardiaceae</taxon>
        <taxon>Pseudonocardia</taxon>
    </lineage>
</organism>
<dbReference type="Gene3D" id="3.40.50.720">
    <property type="entry name" value="NAD(P)-binding Rossmann-like Domain"/>
    <property type="match status" value="1"/>
</dbReference>
<dbReference type="RefSeq" id="WP_340292967.1">
    <property type="nucleotide sequence ID" value="NZ_JBBJUP010000016.1"/>
</dbReference>
<dbReference type="PRINTS" id="PR00080">
    <property type="entry name" value="SDRFAMILY"/>
</dbReference>
<dbReference type="InterPro" id="IPR002347">
    <property type="entry name" value="SDR_fam"/>
</dbReference>
<dbReference type="InterPro" id="IPR020904">
    <property type="entry name" value="Sc_DH/Rdtase_CS"/>
</dbReference>
<name>A0ABU8TAV6_9PSEU</name>
<dbReference type="EMBL" id="JBBJUP010000016">
    <property type="protein sequence ID" value="MEJ8281098.1"/>
    <property type="molecule type" value="Genomic_DNA"/>
</dbReference>
<dbReference type="PANTHER" id="PTHR24321">
    <property type="entry name" value="DEHYDROGENASES, SHORT CHAIN"/>
    <property type="match status" value="1"/>
</dbReference>
<reference evidence="3 4" key="1">
    <citation type="submission" date="2024-03" db="EMBL/GenBank/DDBJ databases">
        <title>Draft genome sequence of Pseudonocardia sp. DW16-2.</title>
        <authorList>
            <person name="Duangmal K."/>
        </authorList>
    </citation>
    <scope>NUCLEOTIDE SEQUENCE [LARGE SCALE GENOMIC DNA]</scope>
    <source>
        <strain evidence="3 4">DW16-2</strain>
    </source>
</reference>
<evidence type="ECO:0000313" key="3">
    <source>
        <dbReference type="EMBL" id="MEJ8281098.1"/>
    </source>
</evidence>
<accession>A0ABU8TAV6</accession>
<dbReference type="CDD" id="cd05233">
    <property type="entry name" value="SDR_c"/>
    <property type="match status" value="1"/>
</dbReference>
<dbReference type="PANTHER" id="PTHR24321:SF8">
    <property type="entry name" value="ESTRADIOL 17-BETA-DEHYDROGENASE 8-RELATED"/>
    <property type="match status" value="1"/>
</dbReference>
<dbReference type="SUPFAM" id="SSF51735">
    <property type="entry name" value="NAD(P)-binding Rossmann-fold domains"/>
    <property type="match status" value="1"/>
</dbReference>
<keyword evidence="2" id="KW-0560">Oxidoreductase</keyword>
<sequence>MTDFTGKVALVTGAASGIGAAITARLHAAGASVLLADVDAERLRTAVADVTRAGDVEAACAAAVEEFGGLDLVFNVAGAARLGTVLDGGEDDWRATVDLVLGGTYLGIRYGGRAIRATGRGGAIVNVSSLNAHVPLYGGSSYAAGKAGVEMLTKNAALELARHGIRVNAVLPGLVRTPLTAGWFDGGPIERDFAARILAGRPAEPDELAGPAVFLAGPDASYVNGTSLVVDGGWEITNYPDISAAVEA</sequence>
<evidence type="ECO:0000256" key="1">
    <source>
        <dbReference type="ARBA" id="ARBA00006484"/>
    </source>
</evidence>
<gene>
    <name evidence="3" type="ORF">WJX68_19300</name>
</gene>
<dbReference type="PROSITE" id="PS00061">
    <property type="entry name" value="ADH_SHORT"/>
    <property type="match status" value="1"/>
</dbReference>
<comment type="caution">
    <text evidence="3">The sequence shown here is derived from an EMBL/GenBank/DDBJ whole genome shotgun (WGS) entry which is preliminary data.</text>
</comment>
<keyword evidence="4" id="KW-1185">Reference proteome</keyword>
<proteinExistence type="inferred from homology"/>
<dbReference type="Proteomes" id="UP001364211">
    <property type="component" value="Unassembled WGS sequence"/>
</dbReference>